<dbReference type="Pfam" id="PF13739">
    <property type="entry name" value="PdaC"/>
    <property type="match status" value="1"/>
</dbReference>
<organism evidence="2 3">
    <name type="scientific">Adhaeribacter arboris</name>
    <dbReference type="NCBI Taxonomy" id="2072846"/>
    <lineage>
        <taxon>Bacteria</taxon>
        <taxon>Pseudomonadati</taxon>
        <taxon>Bacteroidota</taxon>
        <taxon>Cytophagia</taxon>
        <taxon>Cytophagales</taxon>
        <taxon>Hymenobacteraceae</taxon>
        <taxon>Adhaeribacter</taxon>
    </lineage>
</organism>
<evidence type="ECO:0000259" key="1">
    <source>
        <dbReference type="Pfam" id="PF13739"/>
    </source>
</evidence>
<accession>A0A2T2YN05</accession>
<dbReference type="Gene3D" id="3.90.640.20">
    <property type="entry name" value="Heat-shock cognate protein, ATPase"/>
    <property type="match status" value="1"/>
</dbReference>
<keyword evidence="3" id="KW-1185">Reference proteome</keyword>
<comment type="caution">
    <text evidence="2">The sequence shown here is derived from an EMBL/GenBank/DDBJ whole genome shotgun (WGS) entry which is preliminary data.</text>
</comment>
<dbReference type="InterPro" id="IPR037126">
    <property type="entry name" value="PdaC/RsiV-like_sf"/>
</dbReference>
<dbReference type="Proteomes" id="UP000240357">
    <property type="component" value="Unassembled WGS sequence"/>
</dbReference>
<feature type="domain" description="Deacetylase PdaC" evidence="1">
    <location>
        <begin position="52"/>
        <end position="139"/>
    </location>
</feature>
<dbReference type="OrthoDB" id="594879at2"/>
<sequence length="236" mass="27216">MKLLYQFIFLLMLYGCSQPHQEKRDVSNDKKSAVGFSGLTEFAVDSSSTFDKNRNTQISIEIPVSGIQELDEQIKAEIDKQKVEFIKSIDELIKEDRDILTTVNSDFSVDLISAYNDKNLISYCFIISYYHGGAAHPMTMYNSFNFDKKEKKLISFTDYFNVKTQNDSIWFLTIINKAIDIDNVKATSLNEIDFNIEKDTISFNFDDYEIASYAEGIIQGRIKKSVLSEKIKNNYR</sequence>
<proteinExistence type="predicted"/>
<evidence type="ECO:0000313" key="2">
    <source>
        <dbReference type="EMBL" id="PSR56887.1"/>
    </source>
</evidence>
<dbReference type="Gene3D" id="3.30.565.40">
    <property type="entry name" value="Fervidobacterium nodosum Rt17-B1 like"/>
    <property type="match status" value="1"/>
</dbReference>
<gene>
    <name evidence="2" type="ORF">AHMF7605_27010</name>
</gene>
<reference evidence="2 3" key="1">
    <citation type="submission" date="2018-03" db="EMBL/GenBank/DDBJ databases">
        <title>Adhaeribacter sp. HMF7605 Genome sequencing and assembly.</title>
        <authorList>
            <person name="Kang H."/>
            <person name="Kang J."/>
            <person name="Cha I."/>
            <person name="Kim H."/>
            <person name="Joh K."/>
        </authorList>
    </citation>
    <scope>NUCLEOTIDE SEQUENCE [LARGE SCALE GENOMIC DNA]</scope>
    <source>
        <strain evidence="2 3">HMF7605</strain>
    </source>
</reference>
<dbReference type="PROSITE" id="PS51257">
    <property type="entry name" value="PROKAR_LIPOPROTEIN"/>
    <property type="match status" value="1"/>
</dbReference>
<protein>
    <recommendedName>
        <fullName evidence="1">Deacetylase PdaC domain-containing protein</fullName>
    </recommendedName>
</protein>
<dbReference type="InterPro" id="IPR025303">
    <property type="entry name" value="PdaC"/>
</dbReference>
<dbReference type="EMBL" id="PYFT01000001">
    <property type="protein sequence ID" value="PSR56887.1"/>
    <property type="molecule type" value="Genomic_DNA"/>
</dbReference>
<evidence type="ECO:0000313" key="3">
    <source>
        <dbReference type="Proteomes" id="UP000240357"/>
    </source>
</evidence>
<dbReference type="RefSeq" id="WP_106933060.1">
    <property type="nucleotide sequence ID" value="NZ_PYFT01000001.1"/>
</dbReference>
<name>A0A2T2YN05_9BACT</name>
<dbReference type="AlphaFoldDB" id="A0A2T2YN05"/>